<sequence length="70" mass="8041">MIYFIDESGTDDDSSRMVLAAIAISEDKLWDFIVEIISHKKDILGMTTLNEWEPKGNNLLKPKKFKLAKQ</sequence>
<proteinExistence type="predicted"/>
<comment type="caution">
    <text evidence="1">The sequence shown here is derived from an EMBL/GenBank/DDBJ whole genome shotgun (WGS) entry which is preliminary data.</text>
</comment>
<name>A0ABR5SFM2_9BACT</name>
<protein>
    <recommendedName>
        <fullName evidence="3">DUF3800 domain-containing protein</fullName>
    </recommendedName>
</protein>
<evidence type="ECO:0000313" key="2">
    <source>
        <dbReference type="Proteomes" id="UP000060487"/>
    </source>
</evidence>
<accession>A0ABR5SFM2</accession>
<reference evidence="1 2" key="1">
    <citation type="submission" date="2015-11" db="EMBL/GenBank/DDBJ databases">
        <authorList>
            <person name="Lin W."/>
        </authorList>
    </citation>
    <scope>NUCLEOTIDE SEQUENCE [LARGE SCALE GENOMIC DNA]</scope>
    <source>
        <strain evidence="1 2">HCH-1</strain>
    </source>
</reference>
<dbReference type="Proteomes" id="UP000060487">
    <property type="component" value="Unassembled WGS sequence"/>
</dbReference>
<keyword evidence="2" id="KW-1185">Reference proteome</keyword>
<dbReference type="RefSeq" id="WP_085052091.1">
    <property type="nucleotide sequence ID" value="NZ_LNQR01000056.1"/>
</dbReference>
<dbReference type="EMBL" id="LNQR01000056">
    <property type="protein sequence ID" value="KWT86745.1"/>
    <property type="molecule type" value="Genomic_DNA"/>
</dbReference>
<organism evidence="1 2">
    <name type="scientific">Candidatus Magnetominusculus xianensis</name>
    <dbReference type="NCBI Taxonomy" id="1748249"/>
    <lineage>
        <taxon>Bacteria</taxon>
        <taxon>Pseudomonadati</taxon>
        <taxon>Nitrospirota</taxon>
        <taxon>Nitrospiria</taxon>
        <taxon>Nitrospirales</taxon>
        <taxon>Nitrospiraceae</taxon>
        <taxon>Candidatus Magnetominusculus</taxon>
    </lineage>
</organism>
<evidence type="ECO:0000313" key="1">
    <source>
        <dbReference type="EMBL" id="KWT86745.1"/>
    </source>
</evidence>
<gene>
    <name evidence="1" type="ORF">ASN18_1468</name>
</gene>
<evidence type="ECO:0008006" key="3">
    <source>
        <dbReference type="Google" id="ProtNLM"/>
    </source>
</evidence>